<keyword evidence="11" id="KW-0067">ATP-binding</keyword>
<comment type="similarity">
    <text evidence="3">Belongs to the etk/wzc family.</text>
</comment>
<dbReference type="InterPro" id="IPR050445">
    <property type="entry name" value="Bact_polysacc_biosynth/exp"/>
</dbReference>
<dbReference type="AlphaFoldDB" id="A0A837G7S0"/>
<comment type="similarity">
    <text evidence="2">Belongs to the CpsD/CapB family.</text>
</comment>
<evidence type="ECO:0000256" key="1">
    <source>
        <dbReference type="ARBA" id="ARBA00004429"/>
    </source>
</evidence>
<evidence type="ECO:0000313" key="19">
    <source>
        <dbReference type="EMBL" id="KJY73963.1"/>
    </source>
</evidence>
<keyword evidence="14" id="KW-0829">Tyrosine-protein kinase</keyword>
<evidence type="ECO:0000256" key="4">
    <source>
        <dbReference type="ARBA" id="ARBA00011903"/>
    </source>
</evidence>
<dbReference type="InterPro" id="IPR025669">
    <property type="entry name" value="AAA_dom"/>
</dbReference>
<evidence type="ECO:0000256" key="10">
    <source>
        <dbReference type="ARBA" id="ARBA00022777"/>
    </source>
</evidence>
<evidence type="ECO:0000256" key="3">
    <source>
        <dbReference type="ARBA" id="ARBA00008883"/>
    </source>
</evidence>
<evidence type="ECO:0000256" key="12">
    <source>
        <dbReference type="ARBA" id="ARBA00022989"/>
    </source>
</evidence>
<evidence type="ECO:0000256" key="6">
    <source>
        <dbReference type="ARBA" id="ARBA00022519"/>
    </source>
</evidence>
<dbReference type="PANTHER" id="PTHR32309">
    <property type="entry name" value="TYROSINE-PROTEIN KINASE"/>
    <property type="match status" value="1"/>
</dbReference>
<keyword evidence="8" id="KW-0812">Transmembrane</keyword>
<keyword evidence="6" id="KW-0997">Cell inner membrane</keyword>
<dbReference type="InterPro" id="IPR027417">
    <property type="entry name" value="P-loop_NTPase"/>
</dbReference>
<feature type="domain" description="AAA" evidence="17">
    <location>
        <begin position="552"/>
        <end position="690"/>
    </location>
</feature>
<comment type="catalytic activity">
    <reaction evidence="15">
        <text>L-tyrosyl-[protein] + ATP = O-phospho-L-tyrosyl-[protein] + ADP + H(+)</text>
        <dbReference type="Rhea" id="RHEA:10596"/>
        <dbReference type="Rhea" id="RHEA-COMP:10136"/>
        <dbReference type="Rhea" id="RHEA-COMP:20101"/>
        <dbReference type="ChEBI" id="CHEBI:15378"/>
        <dbReference type="ChEBI" id="CHEBI:30616"/>
        <dbReference type="ChEBI" id="CHEBI:46858"/>
        <dbReference type="ChEBI" id="CHEBI:61978"/>
        <dbReference type="ChEBI" id="CHEBI:456216"/>
        <dbReference type="EC" id="2.7.10.2"/>
    </reaction>
</comment>
<dbReference type="GO" id="GO:0005524">
    <property type="term" value="F:ATP binding"/>
    <property type="evidence" value="ECO:0007669"/>
    <property type="project" value="UniProtKB-KW"/>
</dbReference>
<evidence type="ECO:0000256" key="11">
    <source>
        <dbReference type="ARBA" id="ARBA00022840"/>
    </source>
</evidence>
<evidence type="ECO:0000256" key="7">
    <source>
        <dbReference type="ARBA" id="ARBA00022679"/>
    </source>
</evidence>
<evidence type="ECO:0000256" key="15">
    <source>
        <dbReference type="ARBA" id="ARBA00051245"/>
    </source>
</evidence>
<dbReference type="EMBL" id="JXXR01000010">
    <property type="protein sequence ID" value="KJY73963.1"/>
    <property type="molecule type" value="Genomic_DNA"/>
</dbReference>
<reference evidence="19" key="1">
    <citation type="journal article" date="2015" name="BMC Genomics">
        <title>Genome mining reveals unlocked bioactive potential of marine Gram-negative bacteria.</title>
        <authorList>
            <person name="Machado H."/>
            <person name="Sonnenschein E.C."/>
            <person name="Melchiorsen J."/>
            <person name="Gram L."/>
        </authorList>
    </citation>
    <scope>NUCLEOTIDE SEQUENCE</scope>
    <source>
        <strain evidence="19">S2052</strain>
    </source>
</reference>
<dbReference type="PANTHER" id="PTHR32309:SF13">
    <property type="entry name" value="FERRIC ENTEROBACTIN TRANSPORT PROTEIN FEPE"/>
    <property type="match status" value="1"/>
</dbReference>
<dbReference type="InterPro" id="IPR005702">
    <property type="entry name" value="Wzc-like_C"/>
</dbReference>
<keyword evidence="12" id="KW-1133">Transmembrane helix</keyword>
<dbReference type="InterPro" id="IPR032807">
    <property type="entry name" value="GNVR"/>
</dbReference>
<evidence type="ECO:0000256" key="9">
    <source>
        <dbReference type="ARBA" id="ARBA00022741"/>
    </source>
</evidence>
<dbReference type="Pfam" id="PF13614">
    <property type="entry name" value="AAA_31"/>
    <property type="match status" value="1"/>
</dbReference>
<gene>
    <name evidence="19" type="ORF">TW71_09645</name>
</gene>
<dbReference type="NCBIfam" id="TIGR01007">
    <property type="entry name" value="eps_fam"/>
    <property type="match status" value="1"/>
</dbReference>
<evidence type="ECO:0000256" key="8">
    <source>
        <dbReference type="ARBA" id="ARBA00022692"/>
    </source>
</evidence>
<evidence type="ECO:0000256" key="13">
    <source>
        <dbReference type="ARBA" id="ARBA00023136"/>
    </source>
</evidence>
<evidence type="ECO:0000256" key="14">
    <source>
        <dbReference type="ARBA" id="ARBA00023137"/>
    </source>
</evidence>
<feature type="domain" description="Polysaccharide chain length determinant N-terminal" evidence="16">
    <location>
        <begin position="14"/>
        <end position="104"/>
    </location>
</feature>
<dbReference type="GO" id="GO:0005886">
    <property type="term" value="C:plasma membrane"/>
    <property type="evidence" value="ECO:0007669"/>
    <property type="project" value="UniProtKB-SubCell"/>
</dbReference>
<dbReference type="EC" id="2.7.10.2" evidence="4"/>
<comment type="subcellular location">
    <subcellularLocation>
        <location evidence="1">Cell inner membrane</location>
        <topology evidence="1">Multi-pass membrane protein</topology>
    </subcellularLocation>
</comment>
<protein>
    <recommendedName>
        <fullName evidence="4">non-specific protein-tyrosine kinase</fullName>
        <ecNumber evidence="4">2.7.10.2</ecNumber>
    </recommendedName>
</protein>
<proteinExistence type="inferred from homology"/>
<evidence type="ECO:0000259" key="16">
    <source>
        <dbReference type="Pfam" id="PF02706"/>
    </source>
</evidence>
<keyword evidence="7" id="KW-0808">Transferase</keyword>
<organism evidence="19">
    <name type="scientific">Vibrio coralliilyticus</name>
    <dbReference type="NCBI Taxonomy" id="190893"/>
    <lineage>
        <taxon>Bacteria</taxon>
        <taxon>Pseudomonadati</taxon>
        <taxon>Pseudomonadota</taxon>
        <taxon>Gammaproteobacteria</taxon>
        <taxon>Vibrionales</taxon>
        <taxon>Vibrionaceae</taxon>
        <taxon>Vibrio</taxon>
    </lineage>
</organism>
<evidence type="ECO:0000259" key="18">
    <source>
        <dbReference type="Pfam" id="PF13807"/>
    </source>
</evidence>
<dbReference type="Pfam" id="PF02706">
    <property type="entry name" value="Wzz"/>
    <property type="match status" value="1"/>
</dbReference>
<dbReference type="SUPFAM" id="SSF52540">
    <property type="entry name" value="P-loop containing nucleoside triphosphate hydrolases"/>
    <property type="match status" value="1"/>
</dbReference>
<keyword evidence="5" id="KW-1003">Cell membrane</keyword>
<evidence type="ECO:0000256" key="5">
    <source>
        <dbReference type="ARBA" id="ARBA00022475"/>
    </source>
</evidence>
<comment type="caution">
    <text evidence="19">The sequence shown here is derived from an EMBL/GenBank/DDBJ whole genome shotgun (WGS) entry which is preliminary data.</text>
</comment>
<sequence length="734" mass="82766">MENTQNSPVSKEELIDIRQYFKVLLNYKWRIIIFSILVTALAILVVLSLPSKYTARATLLIESKQANIISIEEFYGLDTKSQEYYLTQIEILKSDRVSEEVIRRLNLTSHPEFDPRAQEESNVSLKDRLMEWFPVLQAFRKSLPNEELEQSDYARNKLVLYKFKRGLAINPIRKTQLVQVSYTSRDPELSAQIANEIGRVFMDSNIEAKIEVTQQASSWLNERIGDLREKLRQSEAQLQAFLQQEGLVDIQGVESLASQELAELTSQLNKARDRRVAAETLYQVAKNYKSDSNQLSALASVPEISNHPTIRDVKVAEVQAERKVSELSKRYGPKHPKLKAAIAELESVKKNLRSELNQLLNGINNELKAARQAEQTIRGELEKRKVEFQALTVKNARYSELKREVQTNRELFDLFLSRQKETNASSDFNANIARFTDYASPPLAPSKPNRKMIVILAFLASLSFGCVMAFVADAVNDTFTDIKQVSKQLSLEILGIVPALKTKRPLDGKAYFDERNRQLTEAVRTVRTGYLLANSNKSNSVVMVTSSQPDEGKTTSALNLALSLAQMEKTLLIDCDLRKPTVARRFGLPSAQPGVTNILTKTHAIEDCIYHDEESELDILAAGTYTNNPLELISSTGFGDFVEQLRTKYDRIIIDTPPCLAVSDAFMLSRYVDSAVIVINASHTRTKTVRDVVGKLAQQGTRIDGVILNKLNVKKASAYSGYKQYQSYYGVENA</sequence>
<dbReference type="Gene3D" id="3.40.50.300">
    <property type="entry name" value="P-loop containing nucleotide triphosphate hydrolases"/>
    <property type="match status" value="1"/>
</dbReference>
<accession>A0A837G7S0</accession>
<keyword evidence="13" id="KW-0472">Membrane</keyword>
<evidence type="ECO:0000259" key="17">
    <source>
        <dbReference type="Pfam" id="PF13614"/>
    </source>
</evidence>
<dbReference type="InterPro" id="IPR003856">
    <property type="entry name" value="LPS_length_determ_N"/>
</dbReference>
<feature type="domain" description="Tyrosine-protein kinase G-rich" evidence="18">
    <location>
        <begin position="400"/>
        <end position="471"/>
    </location>
</feature>
<dbReference type="GO" id="GO:0004715">
    <property type="term" value="F:non-membrane spanning protein tyrosine kinase activity"/>
    <property type="evidence" value="ECO:0007669"/>
    <property type="project" value="UniProtKB-EC"/>
</dbReference>
<keyword evidence="10" id="KW-0418">Kinase</keyword>
<dbReference type="CDD" id="cd05387">
    <property type="entry name" value="BY-kinase"/>
    <property type="match status" value="1"/>
</dbReference>
<keyword evidence="9" id="KW-0547">Nucleotide-binding</keyword>
<dbReference type="Pfam" id="PF13807">
    <property type="entry name" value="GNVR"/>
    <property type="match status" value="1"/>
</dbReference>
<dbReference type="RefSeq" id="WP_045985728.1">
    <property type="nucleotide sequence ID" value="NZ_CP063052.1"/>
</dbReference>
<evidence type="ECO:0000256" key="2">
    <source>
        <dbReference type="ARBA" id="ARBA00007316"/>
    </source>
</evidence>
<name>A0A837G7S0_9VIBR</name>